<dbReference type="GO" id="GO:0000122">
    <property type="term" value="P:negative regulation of transcription by RNA polymerase II"/>
    <property type="evidence" value="ECO:0007669"/>
    <property type="project" value="TreeGrafter"/>
</dbReference>
<dbReference type="AlphaFoldDB" id="A0A814ICB1"/>
<evidence type="ECO:0000256" key="7">
    <source>
        <dbReference type="ARBA" id="ARBA00023170"/>
    </source>
</evidence>
<feature type="domain" description="Nuclear receptor" evidence="10">
    <location>
        <begin position="97"/>
        <end position="148"/>
    </location>
</feature>
<dbReference type="Proteomes" id="UP000681722">
    <property type="component" value="Unassembled WGS sequence"/>
</dbReference>
<evidence type="ECO:0000259" key="10">
    <source>
        <dbReference type="PROSITE" id="PS51030"/>
    </source>
</evidence>
<dbReference type="Gene3D" id="3.30.50.10">
    <property type="entry name" value="Erythroid Transcription Factor GATA-1, subunit A"/>
    <property type="match status" value="1"/>
</dbReference>
<dbReference type="SMART" id="SM00399">
    <property type="entry name" value="ZnF_C4"/>
    <property type="match status" value="1"/>
</dbReference>
<dbReference type="GO" id="GO:0004879">
    <property type="term" value="F:nuclear receptor activity"/>
    <property type="evidence" value="ECO:0007669"/>
    <property type="project" value="TreeGrafter"/>
</dbReference>
<keyword evidence="6" id="KW-0804">Transcription</keyword>
<name>A0A814ICB1_9BILA</name>
<reference evidence="11" key="1">
    <citation type="submission" date="2021-02" db="EMBL/GenBank/DDBJ databases">
        <authorList>
            <person name="Nowell W R."/>
        </authorList>
    </citation>
    <scope>NUCLEOTIDE SEQUENCE</scope>
</reference>
<proteinExistence type="predicted"/>
<dbReference type="SUPFAM" id="SSF57716">
    <property type="entry name" value="Glucocorticoid receptor-like (DNA-binding domain)"/>
    <property type="match status" value="1"/>
</dbReference>
<dbReference type="GO" id="GO:0030154">
    <property type="term" value="P:cell differentiation"/>
    <property type="evidence" value="ECO:0007669"/>
    <property type="project" value="TreeGrafter"/>
</dbReference>
<dbReference type="SUPFAM" id="SSF48508">
    <property type="entry name" value="Nuclear receptor ligand-binding domain"/>
    <property type="match status" value="1"/>
</dbReference>
<keyword evidence="3" id="KW-0862">Zinc</keyword>
<dbReference type="GO" id="GO:0000978">
    <property type="term" value="F:RNA polymerase II cis-regulatory region sequence-specific DNA binding"/>
    <property type="evidence" value="ECO:0007669"/>
    <property type="project" value="TreeGrafter"/>
</dbReference>
<evidence type="ECO:0000256" key="3">
    <source>
        <dbReference type="ARBA" id="ARBA00022833"/>
    </source>
</evidence>
<comment type="caution">
    <text evidence="11">The sequence shown here is derived from an EMBL/GenBank/DDBJ whole genome shotgun (WGS) entry which is preliminary data.</text>
</comment>
<dbReference type="InterPro" id="IPR001628">
    <property type="entry name" value="Znf_hrmn_rcpt"/>
</dbReference>
<dbReference type="PANTHER" id="PTHR24082:SF283">
    <property type="entry name" value="NUCLEAR HORMONE RECEPTOR HR96"/>
    <property type="match status" value="1"/>
</dbReference>
<evidence type="ECO:0000256" key="6">
    <source>
        <dbReference type="ARBA" id="ARBA00023163"/>
    </source>
</evidence>
<keyword evidence="4" id="KW-0805">Transcription regulation</keyword>
<dbReference type="Gene3D" id="1.10.565.10">
    <property type="entry name" value="Retinoid X Receptor"/>
    <property type="match status" value="1"/>
</dbReference>
<sequence>MARLVLSLSFIMLLWLSAYYVQSDSNICSVLDYYHSSIFACCGDSDEDHCKTINDCATIGSDLVSFFIVNVTSDERKVIRELFQVEDVYKQTINETFKILLFKTIKTDRLKCHSNGHCVINLEKRKRCKRCRLQKCFKLGMRKEWILTNEEKQRKKRKIEENRRLRQLSDNYQLNIREVMQSSDEQSSDPNSLSQSSVSAILTSSDWNKLNEIQTAYCNAVSLNSVVGKIHYPFMQKIATTDLLINVPTNIASLRLIAYCKQIREFHDLNEDDKVTLIKYNMLGAIFVHGVLIYDPLNDTFHEENTDDGVFDAKDFISNMNLEFYQRTITVMKDVIQIVEYDRIIVKILIILVICSKGFCAYESMREPILNDPLSAYKTQNIFTDLLWRYCLNQYGYIKTINLFTKLSRRVLNFQILAIDMRHFVNDASIDQKLVPLMKSVMLFT</sequence>
<keyword evidence="9" id="KW-0732">Signal</keyword>
<keyword evidence="13" id="KW-1185">Reference proteome</keyword>
<accession>A0A814ICB1</accession>
<keyword evidence="1" id="KW-0479">Metal-binding</keyword>
<evidence type="ECO:0000313" key="11">
    <source>
        <dbReference type="EMBL" id="CAF1020934.1"/>
    </source>
</evidence>
<keyword evidence="8" id="KW-0539">Nucleus</keyword>
<dbReference type="Proteomes" id="UP000663829">
    <property type="component" value="Unassembled WGS sequence"/>
</dbReference>
<evidence type="ECO:0000256" key="1">
    <source>
        <dbReference type="ARBA" id="ARBA00022723"/>
    </source>
</evidence>
<dbReference type="PANTHER" id="PTHR24082">
    <property type="entry name" value="NUCLEAR HORMONE RECEPTOR"/>
    <property type="match status" value="1"/>
</dbReference>
<dbReference type="InterPro" id="IPR013088">
    <property type="entry name" value="Znf_NHR/GATA"/>
</dbReference>
<evidence type="ECO:0000256" key="5">
    <source>
        <dbReference type="ARBA" id="ARBA00023125"/>
    </source>
</evidence>
<dbReference type="Pfam" id="PF00105">
    <property type="entry name" value="zf-C4"/>
    <property type="match status" value="1"/>
</dbReference>
<evidence type="ECO:0000256" key="9">
    <source>
        <dbReference type="SAM" id="SignalP"/>
    </source>
</evidence>
<dbReference type="InterPro" id="IPR035500">
    <property type="entry name" value="NHR-like_dom_sf"/>
</dbReference>
<dbReference type="InterPro" id="IPR050234">
    <property type="entry name" value="Nuclear_hormone_rcpt_NR1"/>
</dbReference>
<dbReference type="GO" id="GO:0008270">
    <property type="term" value="F:zinc ion binding"/>
    <property type="evidence" value="ECO:0007669"/>
    <property type="project" value="UniProtKB-KW"/>
</dbReference>
<feature type="chain" id="PRO_5035600204" description="Nuclear receptor domain-containing protein" evidence="9">
    <location>
        <begin position="24"/>
        <end position="445"/>
    </location>
</feature>
<feature type="signal peptide" evidence="9">
    <location>
        <begin position="1"/>
        <end position="23"/>
    </location>
</feature>
<dbReference type="EMBL" id="CAJOBC010003609">
    <property type="protein sequence ID" value="CAF3792342.1"/>
    <property type="molecule type" value="Genomic_DNA"/>
</dbReference>
<evidence type="ECO:0000313" key="12">
    <source>
        <dbReference type="EMBL" id="CAF3792342.1"/>
    </source>
</evidence>
<evidence type="ECO:0000256" key="2">
    <source>
        <dbReference type="ARBA" id="ARBA00022771"/>
    </source>
</evidence>
<keyword evidence="2" id="KW-0863">Zinc-finger</keyword>
<keyword evidence="5" id="KW-0238">DNA-binding</keyword>
<protein>
    <recommendedName>
        <fullName evidence="10">Nuclear receptor domain-containing protein</fullName>
    </recommendedName>
</protein>
<evidence type="ECO:0000313" key="13">
    <source>
        <dbReference type="Proteomes" id="UP000663829"/>
    </source>
</evidence>
<organism evidence="11 13">
    <name type="scientific">Didymodactylos carnosus</name>
    <dbReference type="NCBI Taxonomy" id="1234261"/>
    <lineage>
        <taxon>Eukaryota</taxon>
        <taxon>Metazoa</taxon>
        <taxon>Spiralia</taxon>
        <taxon>Gnathifera</taxon>
        <taxon>Rotifera</taxon>
        <taxon>Eurotatoria</taxon>
        <taxon>Bdelloidea</taxon>
        <taxon>Philodinida</taxon>
        <taxon>Philodinidae</taxon>
        <taxon>Didymodactylos</taxon>
    </lineage>
</organism>
<evidence type="ECO:0000256" key="8">
    <source>
        <dbReference type="ARBA" id="ARBA00023242"/>
    </source>
</evidence>
<keyword evidence="7" id="KW-0675">Receptor</keyword>
<gene>
    <name evidence="11" type="ORF">GPM918_LOCUS14775</name>
    <name evidence="12" type="ORF">SRO942_LOCUS14775</name>
</gene>
<dbReference type="OrthoDB" id="6352325at2759"/>
<evidence type="ECO:0000256" key="4">
    <source>
        <dbReference type="ARBA" id="ARBA00023015"/>
    </source>
</evidence>
<dbReference type="PROSITE" id="PS51030">
    <property type="entry name" value="NUCLEAR_REC_DBD_2"/>
    <property type="match status" value="1"/>
</dbReference>
<dbReference type="EMBL" id="CAJNOQ010003609">
    <property type="protein sequence ID" value="CAF1020934.1"/>
    <property type="molecule type" value="Genomic_DNA"/>
</dbReference>
<dbReference type="GO" id="GO:0045944">
    <property type="term" value="P:positive regulation of transcription by RNA polymerase II"/>
    <property type="evidence" value="ECO:0007669"/>
    <property type="project" value="TreeGrafter"/>
</dbReference>